<dbReference type="InterPro" id="IPR022415">
    <property type="entry name" value="ATP-guanido_PTrfase_AS"/>
</dbReference>
<dbReference type="CDD" id="cd07930">
    <property type="entry name" value="bacterial_phosphagen_kinase"/>
    <property type="match status" value="1"/>
</dbReference>
<organism evidence="6">
    <name type="scientific">bioreactor metagenome</name>
    <dbReference type="NCBI Taxonomy" id="1076179"/>
    <lineage>
        <taxon>unclassified sequences</taxon>
        <taxon>metagenomes</taxon>
        <taxon>ecological metagenomes</taxon>
    </lineage>
</organism>
<dbReference type="EMBL" id="VSSQ01014451">
    <property type="protein sequence ID" value="MPM53684.1"/>
    <property type="molecule type" value="Genomic_DNA"/>
</dbReference>
<feature type="domain" description="Phosphagen kinase C-terminal" evidence="5">
    <location>
        <begin position="24"/>
        <end position="255"/>
    </location>
</feature>
<dbReference type="SUPFAM" id="SSF55931">
    <property type="entry name" value="Glutamine synthetase/guanido kinase"/>
    <property type="match status" value="1"/>
</dbReference>
<dbReference type="GO" id="GO:0005524">
    <property type="term" value="F:ATP binding"/>
    <property type="evidence" value="ECO:0007669"/>
    <property type="project" value="UniProtKB-KW"/>
</dbReference>
<gene>
    <name evidence="6" type="primary">mcsB_7</name>
    <name evidence="6" type="ORF">SDC9_100453</name>
</gene>
<keyword evidence="4" id="KW-0067">ATP-binding</keyword>
<dbReference type="Gene3D" id="3.30.590.10">
    <property type="entry name" value="Glutamine synthetase/guanido kinase, catalytic domain"/>
    <property type="match status" value="1"/>
</dbReference>
<dbReference type="PROSITE" id="PS00112">
    <property type="entry name" value="PHOSPHAGEN_KINASE"/>
    <property type="match status" value="1"/>
</dbReference>
<dbReference type="HAMAP" id="MF_00602">
    <property type="entry name" value="Prot_Arg_kinase"/>
    <property type="match status" value="1"/>
</dbReference>
<protein>
    <submittedName>
        <fullName evidence="6">Protein-arginine kinase</fullName>
        <ecNumber evidence="6">2.7.14.1</ecNumber>
    </submittedName>
</protein>
<keyword evidence="3 6" id="KW-0418">Kinase</keyword>
<dbReference type="PANTHER" id="PTHR11547">
    <property type="entry name" value="ARGININE OR CREATINE KINASE"/>
    <property type="match status" value="1"/>
</dbReference>
<keyword evidence="2" id="KW-0547">Nucleotide-binding</keyword>
<dbReference type="GO" id="GO:0005615">
    <property type="term" value="C:extracellular space"/>
    <property type="evidence" value="ECO:0007669"/>
    <property type="project" value="TreeGrafter"/>
</dbReference>
<sequence>MSFDELLDQPAVPWMSGNGAEADIALSSRIRLARNLCGLPFPNRATGEQLANVANQLKSTVNVLRTADSHNYMYIEMDQLSDLERNVLVEKHIVSPHYVEQPEHRALIVRDDAAVSIMINEEDHLRIQCMRAGLNLPDALALANQVDDTVEARHDIAFNEQMGYLTACPTNLGTGLRASVMVHLPALVLTRQINRIFNASTQLGLAIRGLYGEGTEASGNIFQISNQLTLGYTEQGIIDNLKSVAQQVVDQERTARAFLMRQSSQSLVDRLWRAYGTLSYARSMNGQEALSLISEMRLGIDLKIIDEVPAGIFNELLVTTRPNYLQKLAIRSGIQETERDKLRAQVIRDTIKRLRRDVNV</sequence>
<comment type="caution">
    <text evidence="6">The sequence shown here is derived from an EMBL/GenBank/DDBJ whole genome shotgun (WGS) entry which is preliminary data.</text>
</comment>
<dbReference type="InterPro" id="IPR022414">
    <property type="entry name" value="ATP-guanido_PTrfase_cat"/>
</dbReference>
<evidence type="ECO:0000259" key="5">
    <source>
        <dbReference type="PROSITE" id="PS51510"/>
    </source>
</evidence>
<dbReference type="GO" id="GO:0046314">
    <property type="term" value="P:phosphocreatine biosynthetic process"/>
    <property type="evidence" value="ECO:0007669"/>
    <property type="project" value="InterPro"/>
</dbReference>
<evidence type="ECO:0000256" key="4">
    <source>
        <dbReference type="ARBA" id="ARBA00022840"/>
    </source>
</evidence>
<evidence type="ECO:0000256" key="2">
    <source>
        <dbReference type="ARBA" id="ARBA00022741"/>
    </source>
</evidence>
<proteinExistence type="inferred from homology"/>
<evidence type="ECO:0000256" key="1">
    <source>
        <dbReference type="ARBA" id="ARBA00022679"/>
    </source>
</evidence>
<dbReference type="NCBIfam" id="NF002194">
    <property type="entry name" value="PRK01059.1-4"/>
    <property type="match status" value="1"/>
</dbReference>
<accession>A0A645AVX1</accession>
<dbReference type="InterPro" id="IPR023660">
    <property type="entry name" value="Arg_Kinase"/>
</dbReference>
<dbReference type="EC" id="2.7.14.1" evidence="6"/>
<dbReference type="PANTHER" id="PTHR11547:SF38">
    <property type="entry name" value="ARGININE KINASE 1-RELATED"/>
    <property type="match status" value="1"/>
</dbReference>
<dbReference type="InterPro" id="IPR014746">
    <property type="entry name" value="Gln_synth/guanido_kin_cat_dom"/>
</dbReference>
<dbReference type="GO" id="GO:0004111">
    <property type="term" value="F:creatine kinase activity"/>
    <property type="evidence" value="ECO:0007669"/>
    <property type="project" value="InterPro"/>
</dbReference>
<dbReference type="AlphaFoldDB" id="A0A645AVX1"/>
<name>A0A645AVX1_9ZZZZ</name>
<dbReference type="GO" id="GO:1990424">
    <property type="term" value="F:protein arginine kinase activity"/>
    <property type="evidence" value="ECO:0007669"/>
    <property type="project" value="UniProtKB-EC"/>
</dbReference>
<evidence type="ECO:0000313" key="6">
    <source>
        <dbReference type="EMBL" id="MPM53684.1"/>
    </source>
</evidence>
<reference evidence="6" key="1">
    <citation type="submission" date="2019-08" db="EMBL/GenBank/DDBJ databases">
        <authorList>
            <person name="Kucharzyk K."/>
            <person name="Murdoch R.W."/>
            <person name="Higgins S."/>
            <person name="Loffler F."/>
        </authorList>
    </citation>
    <scope>NUCLEOTIDE SEQUENCE</scope>
</reference>
<dbReference type="Pfam" id="PF00217">
    <property type="entry name" value="ATP-gua_Ptrans"/>
    <property type="match status" value="1"/>
</dbReference>
<dbReference type="InterPro" id="IPR000749">
    <property type="entry name" value="ATP-guanido_PTrfase"/>
</dbReference>
<dbReference type="PROSITE" id="PS51510">
    <property type="entry name" value="PHOSPHAGEN_KINASE_C"/>
    <property type="match status" value="1"/>
</dbReference>
<evidence type="ECO:0000256" key="3">
    <source>
        <dbReference type="ARBA" id="ARBA00022777"/>
    </source>
</evidence>
<keyword evidence="1 6" id="KW-0808">Transferase</keyword>